<evidence type="ECO:0000256" key="2">
    <source>
        <dbReference type="ARBA" id="ARBA00022475"/>
    </source>
</evidence>
<dbReference type="Pfam" id="PF00448">
    <property type="entry name" value="SRP54"/>
    <property type="match status" value="1"/>
</dbReference>
<protein>
    <recommendedName>
        <fullName evidence="10">Signal recognition particle receptor FtsY</fullName>
        <shortName evidence="10">SRP receptor</shortName>
        <ecNumber evidence="10">3.6.5.4</ecNumber>
    </recommendedName>
</protein>
<dbReference type="SMART" id="SM00382">
    <property type="entry name" value="AAA"/>
    <property type="match status" value="1"/>
</dbReference>
<keyword evidence="6 10" id="KW-0342">GTP-binding</keyword>
<keyword evidence="13" id="KW-1185">Reference proteome</keyword>
<comment type="subunit">
    <text evidence="10">Part of the signal recognition particle protein translocation system, which is composed of SRP and FtsY. SRP is a ribonucleoprotein composed of Ffh and a 4.5S RNA molecule.</text>
</comment>
<dbReference type="SMART" id="SM00962">
    <property type="entry name" value="SRP54"/>
    <property type="match status" value="1"/>
</dbReference>
<organism evidence="12 13">
    <name type="scientific">Phyllobacterium trifolii</name>
    <dbReference type="NCBI Taxonomy" id="300193"/>
    <lineage>
        <taxon>Bacteria</taxon>
        <taxon>Pseudomonadati</taxon>
        <taxon>Pseudomonadota</taxon>
        <taxon>Alphaproteobacteria</taxon>
        <taxon>Hyphomicrobiales</taxon>
        <taxon>Phyllobacteriaceae</taxon>
        <taxon>Phyllobacterium</taxon>
    </lineage>
</organism>
<dbReference type="Pfam" id="PF02881">
    <property type="entry name" value="SRP54_N"/>
    <property type="match status" value="1"/>
</dbReference>
<comment type="subcellular location">
    <subcellularLocation>
        <location evidence="1">Cell inner membrane</location>
        <topology evidence="1">Peripheral membrane protein</topology>
        <orientation evidence="1">Cytoplasmic side</orientation>
    </subcellularLocation>
    <subcellularLocation>
        <location evidence="10">Cell membrane</location>
        <topology evidence="10">Peripheral membrane protein</topology>
        <orientation evidence="10">Cytoplasmic side</orientation>
    </subcellularLocation>
    <subcellularLocation>
        <location evidence="10">Cytoplasm</location>
    </subcellularLocation>
</comment>
<keyword evidence="8 10" id="KW-0675">Receptor</keyword>
<evidence type="ECO:0000256" key="1">
    <source>
        <dbReference type="ARBA" id="ARBA00004515"/>
    </source>
</evidence>
<dbReference type="InterPro" id="IPR000897">
    <property type="entry name" value="SRP54_GTPase_dom"/>
</dbReference>
<feature type="domain" description="SRP54-type proteins GTP-binding" evidence="11">
    <location>
        <begin position="441"/>
        <end position="454"/>
    </location>
</feature>
<keyword evidence="3 10" id="KW-0963">Cytoplasm</keyword>
<evidence type="ECO:0000256" key="10">
    <source>
        <dbReference type="HAMAP-Rule" id="MF_00920"/>
    </source>
</evidence>
<feature type="binding site" evidence="10">
    <location>
        <begin position="274"/>
        <end position="281"/>
    </location>
    <ligand>
        <name>GTP</name>
        <dbReference type="ChEBI" id="CHEBI:37565"/>
    </ligand>
</feature>
<dbReference type="RefSeq" id="WP_183661776.1">
    <property type="nucleotide sequence ID" value="NZ_JACHXN010000005.1"/>
</dbReference>
<feature type="binding site" evidence="10">
    <location>
        <begin position="356"/>
        <end position="360"/>
    </location>
    <ligand>
        <name>GTP</name>
        <dbReference type="ChEBI" id="CHEBI:37565"/>
    </ligand>
</feature>
<dbReference type="GO" id="GO:0005886">
    <property type="term" value="C:plasma membrane"/>
    <property type="evidence" value="ECO:0007669"/>
    <property type="project" value="UniProtKB-SubCell"/>
</dbReference>
<proteinExistence type="inferred from homology"/>
<dbReference type="SMART" id="SM00963">
    <property type="entry name" value="SRP54_N"/>
    <property type="match status" value="1"/>
</dbReference>
<evidence type="ECO:0000256" key="5">
    <source>
        <dbReference type="ARBA" id="ARBA00022801"/>
    </source>
</evidence>
<dbReference type="Gene3D" id="1.20.120.140">
    <property type="entry name" value="Signal recognition particle SRP54, nucleotide-binding domain"/>
    <property type="match status" value="1"/>
</dbReference>
<dbReference type="CDD" id="cd17874">
    <property type="entry name" value="FtsY"/>
    <property type="match status" value="1"/>
</dbReference>
<dbReference type="SUPFAM" id="SSF52540">
    <property type="entry name" value="P-loop containing nucleoside triphosphate hydrolases"/>
    <property type="match status" value="1"/>
</dbReference>
<dbReference type="InterPro" id="IPR013822">
    <property type="entry name" value="Signal_recog_particl_SRP54_hlx"/>
</dbReference>
<comment type="catalytic activity">
    <reaction evidence="9 10">
        <text>GTP + H2O = GDP + phosphate + H(+)</text>
        <dbReference type="Rhea" id="RHEA:19669"/>
        <dbReference type="ChEBI" id="CHEBI:15377"/>
        <dbReference type="ChEBI" id="CHEBI:15378"/>
        <dbReference type="ChEBI" id="CHEBI:37565"/>
        <dbReference type="ChEBI" id="CHEBI:43474"/>
        <dbReference type="ChEBI" id="CHEBI:58189"/>
        <dbReference type="EC" id="3.6.5.4"/>
    </reaction>
</comment>
<comment type="similarity">
    <text evidence="10">Belongs to the GTP-binding SRP family. FtsY subfamily.</text>
</comment>
<dbReference type="FunFam" id="3.40.50.300:FF:000053">
    <property type="entry name" value="Signal recognition particle receptor FtsY"/>
    <property type="match status" value="1"/>
</dbReference>
<name>A0A839U577_9HYPH</name>
<comment type="function">
    <text evidence="10">Involved in targeting and insertion of nascent membrane proteins into the cytoplasmic membrane. Acts as a receptor for the complex formed by the signal recognition particle (SRP) and the ribosome-nascent chain (RNC). Interaction with SRP-RNC leads to the transfer of the RNC complex to the Sec translocase for insertion into the membrane, the hydrolysis of GTP by both Ffh and FtsY, and the dissociation of the SRP-FtsY complex into the individual components.</text>
</comment>
<dbReference type="GO" id="GO:0006614">
    <property type="term" value="P:SRP-dependent cotranslational protein targeting to membrane"/>
    <property type="evidence" value="ECO:0007669"/>
    <property type="project" value="InterPro"/>
</dbReference>
<dbReference type="AlphaFoldDB" id="A0A839U577"/>
<comment type="caution">
    <text evidence="12">The sequence shown here is derived from an EMBL/GenBank/DDBJ whole genome shotgun (WGS) entry which is preliminary data.</text>
</comment>
<keyword evidence="4 10" id="KW-0547">Nucleotide-binding</keyword>
<dbReference type="GO" id="GO:0005525">
    <property type="term" value="F:GTP binding"/>
    <property type="evidence" value="ECO:0007669"/>
    <property type="project" value="UniProtKB-UniRule"/>
</dbReference>
<dbReference type="NCBIfam" id="TIGR00064">
    <property type="entry name" value="ftsY"/>
    <property type="match status" value="1"/>
</dbReference>
<reference evidence="12 13" key="1">
    <citation type="submission" date="2020-08" db="EMBL/GenBank/DDBJ databases">
        <title>Genomic Encyclopedia of Type Strains, Phase III (KMG-III): the genomes of soil and plant-associated and newly described type strains.</title>
        <authorList>
            <person name="Whitman W."/>
        </authorList>
    </citation>
    <scope>NUCLEOTIDE SEQUENCE [LARGE SCALE GENOMIC DNA]</scope>
    <source>
        <strain evidence="12 13">CECT 7015</strain>
    </source>
</reference>
<evidence type="ECO:0000259" key="11">
    <source>
        <dbReference type="PROSITE" id="PS00300"/>
    </source>
</evidence>
<accession>A0A839U577</accession>
<keyword evidence="7 10" id="KW-0472">Membrane</keyword>
<keyword evidence="5 10" id="KW-0378">Hydrolase</keyword>
<dbReference type="PANTHER" id="PTHR43134:SF1">
    <property type="entry name" value="SIGNAL RECOGNITION PARTICLE RECEPTOR SUBUNIT ALPHA"/>
    <property type="match status" value="1"/>
</dbReference>
<evidence type="ECO:0000313" key="13">
    <source>
        <dbReference type="Proteomes" id="UP000554520"/>
    </source>
</evidence>
<dbReference type="GO" id="GO:0005047">
    <property type="term" value="F:signal recognition particle binding"/>
    <property type="evidence" value="ECO:0007669"/>
    <property type="project" value="TreeGrafter"/>
</dbReference>
<dbReference type="InterPro" id="IPR003593">
    <property type="entry name" value="AAA+_ATPase"/>
</dbReference>
<dbReference type="GO" id="GO:0003924">
    <property type="term" value="F:GTPase activity"/>
    <property type="evidence" value="ECO:0007669"/>
    <property type="project" value="UniProtKB-UniRule"/>
</dbReference>
<dbReference type="Proteomes" id="UP000554520">
    <property type="component" value="Unassembled WGS sequence"/>
</dbReference>
<dbReference type="Gene3D" id="3.40.50.300">
    <property type="entry name" value="P-loop containing nucleotide triphosphate hydrolases"/>
    <property type="match status" value="1"/>
</dbReference>
<dbReference type="PANTHER" id="PTHR43134">
    <property type="entry name" value="SIGNAL RECOGNITION PARTICLE RECEPTOR SUBUNIT ALPHA"/>
    <property type="match status" value="1"/>
</dbReference>
<dbReference type="HAMAP" id="MF_00920">
    <property type="entry name" value="FtsY"/>
    <property type="match status" value="1"/>
</dbReference>
<dbReference type="EMBL" id="JACHXN010000005">
    <property type="protein sequence ID" value="MBB3145627.1"/>
    <property type="molecule type" value="Genomic_DNA"/>
</dbReference>
<dbReference type="GO" id="GO:0005737">
    <property type="term" value="C:cytoplasm"/>
    <property type="evidence" value="ECO:0007669"/>
    <property type="project" value="UniProtKB-SubCell"/>
</dbReference>
<evidence type="ECO:0000256" key="8">
    <source>
        <dbReference type="ARBA" id="ARBA00023170"/>
    </source>
</evidence>
<gene>
    <name evidence="10" type="primary">ftsY</name>
    <name evidence="12" type="ORF">FHS21_002039</name>
</gene>
<sequence length="470" mass="50255">MALGFIKKIFSFGKKEVEEVPVEKPSGEVDQLPTAEQLYEDTTAQEALNVPAETIPAEAEPVVEEQTVAFEDTAAEPELLQDIEPVIVEQTAIEPSPVDELIEATDEIESPMGEATIEPVPIPAPEAPVAETPEPVVAPKPSKVTVSRTVEEKQVEQPAIAEPERRLSWFERLRKGLFRSSQQLGDSIGSIFTRRKLDEDTLQDLEDVLIQADLGMETAIRITGALSATRYGKDISTEEVRTIMAAEIEKVLGPVAKPLELDLSHKPHVILVVGVNGTGKTTTIGKLAAKLTAGGLNVMLAAGDTFRAAAIEQLHIWGKRTGAPVVSSKLGADAAGLAFDAWKQAKEAGSDVLIIDTAGRLQNRAELMDELAKIVRVLGKNDPEAPHTVLQTLDATTGQNALNQVEIFKNIAGVNGLVMTKLDGTARGGILVAISAKHKLPVYFIGVGEQVEDLEPFAASDFAKAIAGVA</sequence>
<evidence type="ECO:0000256" key="7">
    <source>
        <dbReference type="ARBA" id="ARBA00023136"/>
    </source>
</evidence>
<evidence type="ECO:0000256" key="3">
    <source>
        <dbReference type="ARBA" id="ARBA00022490"/>
    </source>
</evidence>
<evidence type="ECO:0000256" key="6">
    <source>
        <dbReference type="ARBA" id="ARBA00023134"/>
    </source>
</evidence>
<keyword evidence="2 10" id="KW-1003">Cell membrane</keyword>
<dbReference type="InterPro" id="IPR027417">
    <property type="entry name" value="P-loop_NTPase"/>
</dbReference>
<evidence type="ECO:0000256" key="4">
    <source>
        <dbReference type="ARBA" id="ARBA00022741"/>
    </source>
</evidence>
<dbReference type="InterPro" id="IPR004390">
    <property type="entry name" value="SR_rcpt_FtsY"/>
</dbReference>
<feature type="binding site" evidence="10">
    <location>
        <begin position="420"/>
        <end position="423"/>
    </location>
    <ligand>
        <name>GTP</name>
        <dbReference type="ChEBI" id="CHEBI:37565"/>
    </ligand>
</feature>
<dbReference type="PROSITE" id="PS00300">
    <property type="entry name" value="SRP54"/>
    <property type="match status" value="1"/>
</dbReference>
<evidence type="ECO:0000313" key="12">
    <source>
        <dbReference type="EMBL" id="MBB3145627.1"/>
    </source>
</evidence>
<dbReference type="InterPro" id="IPR042101">
    <property type="entry name" value="SRP54_N_sf"/>
</dbReference>
<evidence type="ECO:0000256" key="9">
    <source>
        <dbReference type="ARBA" id="ARBA00048027"/>
    </source>
</evidence>
<dbReference type="EC" id="3.6.5.4" evidence="10"/>
<dbReference type="SUPFAM" id="SSF47364">
    <property type="entry name" value="Domain of the SRP/SRP receptor G-proteins"/>
    <property type="match status" value="1"/>
</dbReference>
<dbReference type="InterPro" id="IPR036225">
    <property type="entry name" value="SRP/SRP_N"/>
</dbReference>